<accession>A0A5J9SGL0</accession>
<dbReference type="InterPro" id="IPR009057">
    <property type="entry name" value="Homeodomain-like_sf"/>
</dbReference>
<dbReference type="OrthoDB" id="2143914at2759"/>
<protein>
    <submittedName>
        <fullName evidence="10">Uncharacterized protein</fullName>
    </submittedName>
</protein>
<evidence type="ECO:0000256" key="2">
    <source>
        <dbReference type="ARBA" id="ARBA00022737"/>
    </source>
</evidence>
<dbReference type="CDD" id="cd00167">
    <property type="entry name" value="SANT"/>
    <property type="match status" value="1"/>
</dbReference>
<dbReference type="PANTHER" id="PTHR47994">
    <property type="entry name" value="F14D16.11-RELATED"/>
    <property type="match status" value="1"/>
</dbReference>
<reference evidence="10 11" key="1">
    <citation type="journal article" date="2019" name="Sci. Rep.">
        <title>A high-quality genome of Eragrostis curvula grass provides insights into Poaceae evolution and supports new strategies to enhance forage quality.</title>
        <authorList>
            <person name="Carballo J."/>
            <person name="Santos B.A.C.M."/>
            <person name="Zappacosta D."/>
            <person name="Garbus I."/>
            <person name="Selva J.P."/>
            <person name="Gallo C.A."/>
            <person name="Diaz A."/>
            <person name="Albertini E."/>
            <person name="Caccamo M."/>
            <person name="Echenique V."/>
        </authorList>
    </citation>
    <scope>NUCLEOTIDE SEQUENCE [LARGE SCALE GENOMIC DNA]</scope>
    <source>
        <strain evidence="11">cv. Victoria</strain>
        <tissue evidence="10">Leaf</tissue>
    </source>
</reference>
<dbReference type="PROSITE" id="PS51294">
    <property type="entry name" value="HTH_MYB"/>
    <property type="match status" value="1"/>
</dbReference>
<dbReference type="PANTHER" id="PTHR47994:SF5">
    <property type="entry name" value="F14D16.11-RELATED"/>
    <property type="match status" value="1"/>
</dbReference>
<dbReference type="GO" id="GO:0003677">
    <property type="term" value="F:DNA binding"/>
    <property type="evidence" value="ECO:0007669"/>
    <property type="project" value="UniProtKB-KW"/>
</dbReference>
<name>A0A5J9SGL0_9POAL</name>
<gene>
    <name evidence="10" type="ORF">EJB05_57350</name>
</gene>
<dbReference type="Gene3D" id="1.10.10.60">
    <property type="entry name" value="Homeodomain-like"/>
    <property type="match status" value="1"/>
</dbReference>
<keyword evidence="2" id="KW-0677">Repeat</keyword>
<keyword evidence="4" id="KW-0238">DNA-binding</keyword>
<evidence type="ECO:0000256" key="1">
    <source>
        <dbReference type="ARBA" id="ARBA00004123"/>
    </source>
</evidence>
<evidence type="ECO:0000256" key="6">
    <source>
        <dbReference type="ARBA" id="ARBA00023242"/>
    </source>
</evidence>
<dbReference type="PROSITE" id="PS50090">
    <property type="entry name" value="MYB_LIKE"/>
    <property type="match status" value="1"/>
</dbReference>
<dbReference type="EMBL" id="RWGY01001009">
    <property type="protein sequence ID" value="TVT97405.1"/>
    <property type="molecule type" value="Genomic_DNA"/>
</dbReference>
<feature type="domain" description="Myb-like" evidence="8">
    <location>
        <begin position="1"/>
        <end position="35"/>
    </location>
</feature>
<dbReference type="SUPFAM" id="SSF46689">
    <property type="entry name" value="Homeodomain-like"/>
    <property type="match status" value="1"/>
</dbReference>
<evidence type="ECO:0000259" key="8">
    <source>
        <dbReference type="PROSITE" id="PS50090"/>
    </source>
</evidence>
<evidence type="ECO:0000313" key="11">
    <source>
        <dbReference type="Proteomes" id="UP000324897"/>
    </source>
</evidence>
<feature type="region of interest" description="Disordered" evidence="7">
    <location>
        <begin position="42"/>
        <end position="153"/>
    </location>
</feature>
<dbReference type="InterPro" id="IPR015495">
    <property type="entry name" value="Myb_TF_plants"/>
</dbReference>
<dbReference type="GO" id="GO:0005634">
    <property type="term" value="C:nucleus"/>
    <property type="evidence" value="ECO:0007669"/>
    <property type="project" value="UniProtKB-SubCell"/>
</dbReference>
<feature type="non-terminal residue" evidence="10">
    <location>
        <position position="1"/>
    </location>
</feature>
<organism evidence="10 11">
    <name type="scientific">Eragrostis curvula</name>
    <name type="common">weeping love grass</name>
    <dbReference type="NCBI Taxonomy" id="38414"/>
    <lineage>
        <taxon>Eukaryota</taxon>
        <taxon>Viridiplantae</taxon>
        <taxon>Streptophyta</taxon>
        <taxon>Embryophyta</taxon>
        <taxon>Tracheophyta</taxon>
        <taxon>Spermatophyta</taxon>
        <taxon>Magnoliopsida</taxon>
        <taxon>Liliopsida</taxon>
        <taxon>Poales</taxon>
        <taxon>Poaceae</taxon>
        <taxon>PACMAD clade</taxon>
        <taxon>Chloridoideae</taxon>
        <taxon>Eragrostideae</taxon>
        <taxon>Eragrostidinae</taxon>
        <taxon>Eragrostis</taxon>
    </lineage>
</organism>
<feature type="compositionally biased region" description="Polar residues" evidence="7">
    <location>
        <begin position="93"/>
        <end position="108"/>
    </location>
</feature>
<feature type="domain" description="HTH myb-type" evidence="9">
    <location>
        <begin position="1"/>
        <end position="39"/>
    </location>
</feature>
<dbReference type="Gramene" id="TVT97405">
    <property type="protein sequence ID" value="TVT97405"/>
    <property type="gene ID" value="EJB05_57350"/>
</dbReference>
<keyword evidence="5" id="KW-0804">Transcription</keyword>
<keyword evidence="3" id="KW-0805">Transcription regulation</keyword>
<sequence length="266" mass="28943">MFLTVKKKKNRWSLIAARLPGRTDNEIKNYWNTHIKRKLLARGIDPKTHRPLSETAAAGTPTNRQSQEDPPARSSCSPEASGAGHSSDEDSAATGSLPETSQQQQQLTCIDLNLSISPPRHEPSSSSPPPRPNEQGSSTMSMSSTKGTVGASTSNSESERICLCLNRLGLQCDERAEMEELNSQGTLEDLMSHTELLQLNKRGLIDKGIATTKMEKNLTACYIKNGACTQPATNPSRSWVAKLGLVDQDETISVQHKSLASETSKE</sequence>
<evidence type="ECO:0000259" key="9">
    <source>
        <dbReference type="PROSITE" id="PS51294"/>
    </source>
</evidence>
<dbReference type="InterPro" id="IPR017930">
    <property type="entry name" value="Myb_dom"/>
</dbReference>
<dbReference type="AlphaFoldDB" id="A0A5J9SGL0"/>
<keyword evidence="11" id="KW-1185">Reference proteome</keyword>
<dbReference type="Proteomes" id="UP000324897">
    <property type="component" value="Unassembled WGS sequence"/>
</dbReference>
<evidence type="ECO:0000256" key="5">
    <source>
        <dbReference type="ARBA" id="ARBA00023163"/>
    </source>
</evidence>
<dbReference type="Pfam" id="PF00249">
    <property type="entry name" value="Myb_DNA-binding"/>
    <property type="match status" value="1"/>
</dbReference>
<keyword evidence="6" id="KW-0539">Nucleus</keyword>
<comment type="caution">
    <text evidence="10">The sequence shown here is derived from an EMBL/GenBank/DDBJ whole genome shotgun (WGS) entry which is preliminary data.</text>
</comment>
<evidence type="ECO:0000256" key="3">
    <source>
        <dbReference type="ARBA" id="ARBA00023015"/>
    </source>
</evidence>
<proteinExistence type="predicted"/>
<comment type="subcellular location">
    <subcellularLocation>
        <location evidence="1">Nucleus</location>
    </subcellularLocation>
</comment>
<evidence type="ECO:0000256" key="7">
    <source>
        <dbReference type="SAM" id="MobiDB-lite"/>
    </source>
</evidence>
<dbReference type="InterPro" id="IPR001005">
    <property type="entry name" value="SANT/Myb"/>
</dbReference>
<evidence type="ECO:0000256" key="4">
    <source>
        <dbReference type="ARBA" id="ARBA00023125"/>
    </source>
</evidence>
<evidence type="ECO:0000313" key="10">
    <source>
        <dbReference type="EMBL" id="TVT97405.1"/>
    </source>
</evidence>